<dbReference type="InterPro" id="IPR036291">
    <property type="entry name" value="NAD(P)-bd_dom_sf"/>
</dbReference>
<proteinExistence type="inferred from homology"/>
<evidence type="ECO:0000313" key="3">
    <source>
        <dbReference type="EMBL" id="MCQ1539606.1"/>
    </source>
</evidence>
<protein>
    <submittedName>
        <fullName evidence="3">Polysaccharide biosynthesis protein</fullName>
    </submittedName>
</protein>
<dbReference type="EMBL" id="VOTZ01000049">
    <property type="protein sequence ID" value="MCQ1539606.1"/>
    <property type="molecule type" value="Genomic_DNA"/>
</dbReference>
<dbReference type="Pfam" id="PF02719">
    <property type="entry name" value="Polysacc_synt_2"/>
    <property type="match status" value="1"/>
</dbReference>
<dbReference type="PANTHER" id="PTHR43318:SF2">
    <property type="entry name" value="UDP-N-ACETYLGLUCOSAMINE 4,6-DEHYDRATASE (INVERTING)"/>
    <property type="match status" value="1"/>
</dbReference>
<dbReference type="CDD" id="cd05237">
    <property type="entry name" value="UDP_invert_4-6DH_SDR_e"/>
    <property type="match status" value="1"/>
</dbReference>
<feature type="domain" description="Polysaccharide biosynthesis protein CapD-like" evidence="2">
    <location>
        <begin position="12"/>
        <end position="293"/>
    </location>
</feature>
<reference evidence="3 4" key="1">
    <citation type="submission" date="2019-08" db="EMBL/GenBank/DDBJ databases">
        <authorList>
            <person name="Chen S.-C."/>
            <person name="Lai M.-C."/>
            <person name="You Y.-T."/>
        </authorList>
    </citation>
    <scope>NUCLEOTIDE SEQUENCE [LARGE SCALE GENOMIC DNA]</scope>
    <source>
        <strain evidence="3 4">P2F9704a</strain>
    </source>
</reference>
<sequence>MDIAEFYKGKTVLVTGGVGSIGSLLVRELLRYEPKSLRVFDNNETGLFDLEQDLQSDNLRFLVGDIRDKERLVVAMEDVDIVFHVAALKHVPLCEFNPYDAVKTNIIGTQNVLDAAYDQGVKKVITVSTDKAVNPSNVMGATKLLAERLTISANIYRGFKRSAFSCVRFGNVLNSRGSIIPLFLKQIQRGGPLTITHPDMRRFFMDIPSATNLILKAGLLSQGNEIFILKMKAMRIIDLAEVMLKLYAPIYGYDPDTFPIDYIGMRNGEKIDEALLILDETKYTYENDEMYCVLPKTLPRTHYSPDDYAPVGFKHAIIDSYSSRDTQLLTKEEIAKLLRELGV</sequence>
<dbReference type="Proteomes" id="UP001524383">
    <property type="component" value="Unassembled WGS sequence"/>
</dbReference>
<dbReference type="PANTHER" id="PTHR43318">
    <property type="entry name" value="UDP-N-ACETYLGLUCOSAMINE 4,6-DEHYDRATASE"/>
    <property type="match status" value="1"/>
</dbReference>
<comment type="similarity">
    <text evidence="1">Belongs to the polysaccharide synthase family.</text>
</comment>
<gene>
    <name evidence="3" type="ORF">FTO68_11565</name>
</gene>
<evidence type="ECO:0000256" key="1">
    <source>
        <dbReference type="ARBA" id="ARBA00007430"/>
    </source>
</evidence>
<dbReference type="SUPFAM" id="SSF51735">
    <property type="entry name" value="NAD(P)-binding Rossmann-fold domains"/>
    <property type="match status" value="1"/>
</dbReference>
<organism evidence="3 4">
    <name type="scientific">Methanocalculus taiwanensis</name>
    <dbReference type="NCBI Taxonomy" id="106207"/>
    <lineage>
        <taxon>Archaea</taxon>
        <taxon>Methanobacteriati</taxon>
        <taxon>Methanobacteriota</taxon>
        <taxon>Stenosarchaea group</taxon>
        <taxon>Methanomicrobia</taxon>
        <taxon>Methanomicrobiales</taxon>
        <taxon>Methanocalculaceae</taxon>
        <taxon>Methanocalculus</taxon>
    </lineage>
</organism>
<dbReference type="AlphaFoldDB" id="A0ABD4TMF9"/>
<evidence type="ECO:0000259" key="2">
    <source>
        <dbReference type="Pfam" id="PF02719"/>
    </source>
</evidence>
<dbReference type="RefSeq" id="WP_255333582.1">
    <property type="nucleotide sequence ID" value="NZ_VOTZ01000049.1"/>
</dbReference>
<evidence type="ECO:0000313" key="4">
    <source>
        <dbReference type="Proteomes" id="UP001524383"/>
    </source>
</evidence>
<dbReference type="InterPro" id="IPR003869">
    <property type="entry name" value="Polysac_CapD-like"/>
</dbReference>
<name>A0ABD4TMF9_9EURY</name>
<accession>A0ABD4TMF9</accession>
<comment type="caution">
    <text evidence="3">The sequence shown here is derived from an EMBL/GenBank/DDBJ whole genome shotgun (WGS) entry which is preliminary data.</text>
</comment>
<keyword evidence="4" id="KW-1185">Reference proteome</keyword>
<dbReference type="Gene3D" id="3.40.50.720">
    <property type="entry name" value="NAD(P)-binding Rossmann-like Domain"/>
    <property type="match status" value="1"/>
</dbReference>
<dbReference type="InterPro" id="IPR051203">
    <property type="entry name" value="Polysaccharide_Synthase-Rel"/>
</dbReference>